<dbReference type="PANTHER" id="PTHR42941:SF1">
    <property type="entry name" value="SLL1037 PROTEIN"/>
    <property type="match status" value="1"/>
</dbReference>
<dbReference type="EMBL" id="CAEZYZ010000068">
    <property type="protein sequence ID" value="CAB4744664.1"/>
    <property type="molecule type" value="Genomic_DNA"/>
</dbReference>
<protein>
    <submittedName>
        <fullName evidence="2">Unannotated protein</fullName>
    </submittedName>
</protein>
<dbReference type="PANTHER" id="PTHR42941">
    <property type="entry name" value="SLL1037 PROTEIN"/>
    <property type="match status" value="1"/>
</dbReference>
<dbReference type="Pfam" id="PF16868">
    <property type="entry name" value="NMT1_3"/>
    <property type="match status" value="1"/>
</dbReference>
<accession>A0A6J6TD32</accession>
<keyword evidence="1" id="KW-1133">Transmembrane helix</keyword>
<dbReference type="Gene3D" id="3.40.190.10">
    <property type="entry name" value="Periplasmic binding protein-like II"/>
    <property type="match status" value="1"/>
</dbReference>
<dbReference type="InterPro" id="IPR011852">
    <property type="entry name" value="TRAP_TAXI"/>
</dbReference>
<evidence type="ECO:0000313" key="2">
    <source>
        <dbReference type="EMBL" id="CAB4744664.1"/>
    </source>
</evidence>
<name>A0A6J6TD32_9ZZZZ</name>
<keyword evidence="1" id="KW-0472">Membrane</keyword>
<evidence type="ECO:0000256" key="1">
    <source>
        <dbReference type="SAM" id="Phobius"/>
    </source>
</evidence>
<dbReference type="SUPFAM" id="SSF53850">
    <property type="entry name" value="Periplasmic binding protein-like II"/>
    <property type="match status" value="1"/>
</dbReference>
<keyword evidence="1" id="KW-0812">Transmembrane</keyword>
<organism evidence="2">
    <name type="scientific">freshwater metagenome</name>
    <dbReference type="NCBI Taxonomy" id="449393"/>
    <lineage>
        <taxon>unclassified sequences</taxon>
        <taxon>metagenomes</taxon>
        <taxon>ecological metagenomes</taxon>
    </lineage>
</organism>
<feature type="transmembrane region" description="Helical" evidence="1">
    <location>
        <begin position="323"/>
        <end position="351"/>
    </location>
</feature>
<sequence>MTKRAWQIAIVSAIVIVLVGLLTASMIRTLNPIVIGVREGSKFQSDTAARIAAGLTADGYSNEIVSLTAAQSGGRSAENPDSPVDIEITSNPVSAIEHPALISLGTIIDLPLLLIVHSDDSAITNPRDLKGKRIELGAEGTTIASVSEQILANYGVTDSNSTFLRADSEEDAFTAFTNKTVDAAFVYFNPELEQFERLAVGGALGILDLPENVALAGQIGTVVPTIVPRGAFSVEFSRPDRNIPTIAVPVTVVANKSMRDGPAYAISRALTAQFSRGTVLAPPGTFPTFGGDLPTHAAAQEYAATGSVPWQYSALPGFIADQWTALLVIGSVLLLVASIYSVFFPEVYGLWTGILRPKLDRKDRELLESALASGKELTPRQRARLMRLLADSDVPRS</sequence>
<reference evidence="2" key="1">
    <citation type="submission" date="2020-05" db="EMBL/GenBank/DDBJ databases">
        <authorList>
            <person name="Chiriac C."/>
            <person name="Salcher M."/>
            <person name="Ghai R."/>
            <person name="Kavagutti S V."/>
        </authorList>
    </citation>
    <scope>NUCLEOTIDE SEQUENCE</scope>
</reference>
<dbReference type="AlphaFoldDB" id="A0A6J6TD32"/>
<proteinExistence type="predicted"/>
<gene>
    <name evidence="2" type="ORF">UFOPK2810_00532</name>
</gene>